<evidence type="ECO:0000313" key="2">
    <source>
        <dbReference type="EMBL" id="MFD3276403.1"/>
    </source>
</evidence>
<comment type="caution">
    <text evidence="2">The sequence shown here is derived from an EMBL/GenBank/DDBJ whole genome shotgun (WGS) entry which is preliminary data.</text>
</comment>
<dbReference type="NCBIfam" id="TIGR04183">
    <property type="entry name" value="Por_Secre_tail"/>
    <property type="match status" value="1"/>
</dbReference>
<reference evidence="2 3" key="1">
    <citation type="submission" date="2024-03" db="EMBL/GenBank/DDBJ databases">
        <title>Aquirufa genome sequencing.</title>
        <authorList>
            <person name="Pitt A."/>
            <person name="Hahn M.W."/>
        </authorList>
    </citation>
    <scope>NUCLEOTIDE SEQUENCE [LARGE SCALE GENOMIC DNA]</scope>
    <source>
        <strain evidence="2 3">PLAD-142S6K</strain>
    </source>
</reference>
<dbReference type="RefSeq" id="WP_377976849.1">
    <property type="nucleotide sequence ID" value="NZ_JBBKYA010000004.1"/>
</dbReference>
<accession>A0ABW6CZM7</accession>
<sequence>MKKFYCYLLLILVGSTSNLLAQKIKMEFKPGLIVEEYTPEKSGIHRELPEGYSQRMLEEIQNRNARASQAQQSVKAGTQVVVTYETVPPADIKTIFERAANLWATSLNSDVTINIYVQWKSLATGVLGSAGASTNVRNFVGSNRLNTWYPVALAEKMAHKNLNGTNPDIVATFNSDFTDWYTGTDGVPKLNQIDLYSVVLHEFGHGLGFIGQVGLTSDKSQAAYGYPGIFDQFMFNSAGAALMDTTKFDNPSATLKTQVSSNSLFISSPNIVRLNGEKGKLYAPTSFSDGSSIYHVDQAKYKVGDPNALMTPQIARGEVTRDIGPIVLGAFSDFGWSSSNIIAENYNDTEDVSKDILFTAKVYSDTLINESSVKLMMAIDKSILSATSMPLVKSGNTYTYTLPKSSTTRKINYYWTANDAGGKKFTTPAEAPVIAGTNFGSYFDFTVGADTVKPVVIYANPLKYIFNSQTTVTLPTLLTSDNIGISAVYMEYSINGAAFVRKDFTKIAGETFKYSNSFNFTSGQLKAGDVIRYRVVVADAAKISNIVYSPASGYYDFKVLALADPVASYVQNFDTTPSADFFLKGFNLTQAAGFSSGALHSVHPYADGIEESYDGVGGTDKFTNSDAILLKPIKISADNPKITFDEIVLVEPGEAGESFLNADGTVNRSFFDYVIVQGSNDQGKTWYNFANGWDSNLYSTWLSKWNSASDTDGNSTAIATSTLVKSHEIDMLASGKFSVNDQVVIRFRLHADVGAHGWGWAVDNLKIQAPKVDPILAIEPSSIAKGLQVSPNPSSGLLQVVYEQASDLNGIALRVIDLQGRPVFNQNYATQGNRFDQQVDLSYLGSGTYALQLQVQNQVVLKRFVLVK</sequence>
<keyword evidence="3" id="KW-1185">Reference proteome</keyword>
<organism evidence="2 3">
    <name type="scientific">Aquirufa echingensis</name>
    <dbReference type="NCBI Taxonomy" id="3096516"/>
    <lineage>
        <taxon>Bacteria</taxon>
        <taxon>Pseudomonadati</taxon>
        <taxon>Bacteroidota</taxon>
        <taxon>Cytophagia</taxon>
        <taxon>Cytophagales</taxon>
        <taxon>Flectobacillaceae</taxon>
        <taxon>Aquirufa</taxon>
    </lineage>
</organism>
<evidence type="ECO:0000259" key="1">
    <source>
        <dbReference type="Pfam" id="PF18962"/>
    </source>
</evidence>
<dbReference type="InterPro" id="IPR024079">
    <property type="entry name" value="MetalloPept_cat_dom_sf"/>
</dbReference>
<dbReference type="Gene3D" id="3.40.390.10">
    <property type="entry name" value="Collagenase (Catalytic Domain)"/>
    <property type="match status" value="1"/>
</dbReference>
<evidence type="ECO:0000313" key="3">
    <source>
        <dbReference type="Proteomes" id="UP001598114"/>
    </source>
</evidence>
<dbReference type="Proteomes" id="UP001598114">
    <property type="component" value="Unassembled WGS sequence"/>
</dbReference>
<feature type="domain" description="Secretion system C-terminal sorting" evidence="1">
    <location>
        <begin position="790"/>
        <end position="865"/>
    </location>
</feature>
<dbReference type="InterPro" id="IPR026444">
    <property type="entry name" value="Secre_tail"/>
</dbReference>
<name>A0ABW6CZM7_9BACT</name>
<proteinExistence type="predicted"/>
<dbReference type="EMBL" id="JBBKYA010000004">
    <property type="protein sequence ID" value="MFD3276403.1"/>
    <property type="molecule type" value="Genomic_DNA"/>
</dbReference>
<dbReference type="Pfam" id="PF18962">
    <property type="entry name" value="Por_Secre_tail"/>
    <property type="match status" value="1"/>
</dbReference>
<protein>
    <submittedName>
        <fullName evidence="2">T9SS type A sorting domain-containing protein</fullName>
    </submittedName>
</protein>
<dbReference type="SUPFAM" id="SSF55486">
    <property type="entry name" value="Metalloproteases ('zincins'), catalytic domain"/>
    <property type="match status" value="1"/>
</dbReference>
<gene>
    <name evidence="2" type="ORF">SKC38_09215</name>
</gene>